<accession>A0A1Y6FNG4</accession>
<dbReference type="GeneID" id="303002331"/>
<proteinExistence type="predicted"/>
<dbReference type="EMBL" id="FXWL01000002">
    <property type="protein sequence ID" value="SMQ76319.1"/>
    <property type="molecule type" value="Genomic_DNA"/>
</dbReference>
<dbReference type="RefSeq" id="WP_242664802.1">
    <property type="nucleotide sequence ID" value="NZ_FXWL01000002.1"/>
</dbReference>
<dbReference type="Proteomes" id="UP000194469">
    <property type="component" value="Unassembled WGS sequence"/>
</dbReference>
<name>A0A1Y6FNG4_9SPHN</name>
<evidence type="ECO:0000313" key="1">
    <source>
        <dbReference type="EMBL" id="SMQ76319.1"/>
    </source>
</evidence>
<protein>
    <recommendedName>
        <fullName evidence="3">RNA polymerase subunit sigma</fullName>
    </recommendedName>
</protein>
<sequence>MRRRDLSTVTTEDMERRMLIALGKMSARQADIFLSIRFDKTPYDVLAARHGITIDEVTADFACALRMWSRCLHARFPRLVWPWL</sequence>
<reference evidence="2" key="1">
    <citation type="submission" date="2017-04" db="EMBL/GenBank/DDBJ databases">
        <authorList>
            <person name="Varghese N."/>
            <person name="Submissions S."/>
        </authorList>
    </citation>
    <scope>NUCLEOTIDE SEQUENCE [LARGE SCALE GENOMIC DNA]</scope>
    <source>
        <strain evidence="2">UI2</strain>
    </source>
</reference>
<evidence type="ECO:0008006" key="3">
    <source>
        <dbReference type="Google" id="ProtNLM"/>
    </source>
</evidence>
<evidence type="ECO:0000313" key="2">
    <source>
        <dbReference type="Proteomes" id="UP000194469"/>
    </source>
</evidence>
<dbReference type="AlphaFoldDB" id="A0A1Y6FNG4"/>
<gene>
    <name evidence="1" type="ORF">SAMN06295984_1759</name>
</gene>
<organism evidence="1 2">
    <name type="scientific">Sphingopyxis terrae subsp. ummariensis</name>
    <dbReference type="NCBI Taxonomy" id="429001"/>
    <lineage>
        <taxon>Bacteria</taxon>
        <taxon>Pseudomonadati</taxon>
        <taxon>Pseudomonadota</taxon>
        <taxon>Alphaproteobacteria</taxon>
        <taxon>Sphingomonadales</taxon>
        <taxon>Sphingomonadaceae</taxon>
        <taxon>Sphingopyxis</taxon>
    </lineage>
</organism>
<keyword evidence="2" id="KW-1185">Reference proteome</keyword>